<dbReference type="Proteomes" id="UP000018817">
    <property type="component" value="Unassembled WGS sequence"/>
</dbReference>
<name>W2PAJ1_PHYN3</name>
<reference evidence="3" key="1">
    <citation type="submission" date="2011-12" db="EMBL/GenBank/DDBJ databases">
        <authorList>
            <consortium name="The Broad Institute Genome Sequencing Platform"/>
            <person name="Russ C."/>
            <person name="Tyler B."/>
            <person name="Panabieres F."/>
            <person name="Shan W."/>
            <person name="Tripathy S."/>
            <person name="Grunwald N."/>
            <person name="Machado M."/>
            <person name="Young S.K."/>
            <person name="Zeng Q."/>
            <person name="Gargeya S."/>
            <person name="Fitzgerald M."/>
            <person name="Haas B."/>
            <person name="Abouelleil A."/>
            <person name="Alvarado L."/>
            <person name="Arachchi H.M."/>
            <person name="Berlin A."/>
            <person name="Chapman S.B."/>
            <person name="Gearin G."/>
            <person name="Goldberg J."/>
            <person name="Griggs A."/>
            <person name="Gujja S."/>
            <person name="Hansen M."/>
            <person name="Heiman D."/>
            <person name="Howarth C."/>
            <person name="Larimer J."/>
            <person name="Lui A."/>
            <person name="MacDonald P.J.P."/>
            <person name="McCowen C."/>
            <person name="Montmayeur A."/>
            <person name="Murphy C."/>
            <person name="Neiman D."/>
            <person name="Pearson M."/>
            <person name="Priest M."/>
            <person name="Roberts A."/>
            <person name="Saif S."/>
            <person name="Shea T."/>
            <person name="Sisk P."/>
            <person name="Stolte C."/>
            <person name="Sykes S."/>
            <person name="Wortman J."/>
            <person name="Nusbaum C."/>
            <person name="Birren B."/>
        </authorList>
    </citation>
    <scope>NUCLEOTIDE SEQUENCE [LARGE SCALE GENOMIC DNA]</scope>
    <source>
        <strain evidence="3">INRA-310</strain>
    </source>
</reference>
<dbReference type="OrthoDB" id="88517at2759"/>
<dbReference type="InterPro" id="IPR012296">
    <property type="entry name" value="Nuclease_put_TT1808"/>
</dbReference>
<dbReference type="InterPro" id="IPR011335">
    <property type="entry name" value="Restrct_endonuc-II-like"/>
</dbReference>
<proteinExistence type="predicted"/>
<dbReference type="AlphaFoldDB" id="W2PAJ1"/>
<dbReference type="GO" id="GO:0006281">
    <property type="term" value="P:DNA repair"/>
    <property type="evidence" value="ECO:0007669"/>
    <property type="project" value="UniProtKB-ARBA"/>
</dbReference>
<dbReference type="InterPro" id="IPR008538">
    <property type="entry name" value="Uma2"/>
</dbReference>
<dbReference type="RefSeq" id="XP_008916887.1">
    <property type="nucleotide sequence ID" value="XM_008918639.1"/>
</dbReference>
<evidence type="ECO:0000259" key="1">
    <source>
        <dbReference type="PROSITE" id="PS00028"/>
    </source>
</evidence>
<protein>
    <recommendedName>
        <fullName evidence="1">C2H2-type domain-containing protein</fullName>
    </recommendedName>
</protein>
<dbReference type="Gene3D" id="3.90.1570.10">
    <property type="entry name" value="tt1808, chain A"/>
    <property type="match status" value="1"/>
</dbReference>
<organism evidence="2 3">
    <name type="scientific">Phytophthora nicotianae (strain INRA-310)</name>
    <name type="common">Phytophthora parasitica</name>
    <dbReference type="NCBI Taxonomy" id="761204"/>
    <lineage>
        <taxon>Eukaryota</taxon>
        <taxon>Sar</taxon>
        <taxon>Stramenopiles</taxon>
        <taxon>Oomycota</taxon>
        <taxon>Peronosporomycetes</taxon>
        <taxon>Peronosporales</taxon>
        <taxon>Peronosporaceae</taxon>
        <taxon>Phytophthora</taxon>
    </lineage>
</organism>
<dbReference type="CDD" id="cd06260">
    <property type="entry name" value="DUF820-like"/>
    <property type="match status" value="1"/>
</dbReference>
<reference evidence="2 3" key="2">
    <citation type="submission" date="2013-11" db="EMBL/GenBank/DDBJ databases">
        <title>The Genome Sequence of Phytophthora parasitica INRA-310.</title>
        <authorList>
            <consortium name="The Broad Institute Genomics Platform"/>
            <person name="Russ C."/>
            <person name="Tyler B."/>
            <person name="Panabieres F."/>
            <person name="Shan W."/>
            <person name="Tripathy S."/>
            <person name="Grunwald N."/>
            <person name="Machado M."/>
            <person name="Johnson C.S."/>
            <person name="Arredondo F."/>
            <person name="Hong C."/>
            <person name="Coffey M."/>
            <person name="Young S.K."/>
            <person name="Zeng Q."/>
            <person name="Gargeya S."/>
            <person name="Fitzgerald M."/>
            <person name="Abouelleil A."/>
            <person name="Alvarado L."/>
            <person name="Chapman S.B."/>
            <person name="Gainer-Dewar J."/>
            <person name="Goldberg J."/>
            <person name="Griggs A."/>
            <person name="Gujja S."/>
            <person name="Hansen M."/>
            <person name="Howarth C."/>
            <person name="Imamovic A."/>
            <person name="Ireland A."/>
            <person name="Larimer J."/>
            <person name="McCowan C."/>
            <person name="Murphy C."/>
            <person name="Pearson M."/>
            <person name="Poon T.W."/>
            <person name="Priest M."/>
            <person name="Roberts A."/>
            <person name="Saif S."/>
            <person name="Shea T."/>
            <person name="Sykes S."/>
            <person name="Wortman J."/>
            <person name="Nusbaum C."/>
            <person name="Birren B."/>
        </authorList>
    </citation>
    <scope>NUCLEOTIDE SEQUENCE [LARGE SCALE GENOMIC DNA]</scope>
    <source>
        <strain evidence="2 3">INRA-310</strain>
    </source>
</reference>
<dbReference type="Pfam" id="PF05685">
    <property type="entry name" value="Uma2"/>
    <property type="match status" value="1"/>
</dbReference>
<evidence type="ECO:0000313" key="2">
    <source>
        <dbReference type="EMBL" id="ETM97821.1"/>
    </source>
</evidence>
<dbReference type="InterPro" id="IPR013087">
    <property type="entry name" value="Znf_C2H2_type"/>
</dbReference>
<evidence type="ECO:0000313" key="3">
    <source>
        <dbReference type="Proteomes" id="UP000018817"/>
    </source>
</evidence>
<dbReference type="EMBL" id="KI669811">
    <property type="protein sequence ID" value="ETM97821.1"/>
    <property type="molecule type" value="Genomic_DNA"/>
</dbReference>
<sequence>MERPVHDLKTMETLCCTLDYPGISEEDLNKYIKDHGPLVNPVYGEVHGYWIDGDFFTPYRNVVPGCCELAPEIAVLLGRWMDWSGTRKRGTILLSKGGYIFDERTKRPTTVRSPDVTYTPRHATRNSGDLELWQRGQEPYAPLFVVEIDYLSGEDSQFIALDQKMRNQFFSHGVQLGWLIDPRPGSRKMFEYKLDEAGKMHRVDNEEWRDLDGGDVLPGFRVDKTDLEMLLDPDGYVPPDNDEIDMICPCRGCDERLRSLPESIGHLESHRAERERQKYLAKRAARKRIQLRL</sequence>
<accession>W2PAJ1</accession>
<feature type="domain" description="C2H2-type" evidence="1">
    <location>
        <begin position="248"/>
        <end position="270"/>
    </location>
</feature>
<gene>
    <name evidence="2" type="ORF">PPTG_19986</name>
</gene>
<dbReference type="SUPFAM" id="SSF52980">
    <property type="entry name" value="Restriction endonuclease-like"/>
    <property type="match status" value="1"/>
</dbReference>
<dbReference type="GeneID" id="20188664"/>
<dbReference type="PROSITE" id="PS00028">
    <property type="entry name" value="ZINC_FINGER_C2H2_1"/>
    <property type="match status" value="1"/>
</dbReference>
<dbReference type="VEuPathDB" id="FungiDB:PPTG_19986"/>